<feature type="transmembrane region" description="Helical" evidence="1">
    <location>
        <begin position="46"/>
        <end position="71"/>
    </location>
</feature>
<dbReference type="InterPro" id="IPR010559">
    <property type="entry name" value="Sig_transdc_His_kin_internal"/>
</dbReference>
<gene>
    <name evidence="3" type="ORF">L1I30_01760</name>
</gene>
<dbReference type="InterPro" id="IPR050640">
    <property type="entry name" value="Bact_2-comp_sensor_kinase"/>
</dbReference>
<dbReference type="Gene3D" id="3.30.565.10">
    <property type="entry name" value="Histidine kinase-like ATPase, C-terminal domain"/>
    <property type="match status" value="1"/>
</dbReference>
<keyword evidence="1" id="KW-0812">Transmembrane</keyword>
<comment type="caution">
    <text evidence="3">The sequence shown here is derived from an EMBL/GenBank/DDBJ whole genome shotgun (WGS) entry which is preliminary data.</text>
</comment>
<name>A0ABS9EF23_9FLAO</name>
<protein>
    <submittedName>
        <fullName evidence="3">Histidine kinase</fullName>
    </submittedName>
</protein>
<accession>A0ABS9EF23</accession>
<dbReference type="EMBL" id="JAKGTH010000006">
    <property type="protein sequence ID" value="MCF4100380.1"/>
    <property type="molecule type" value="Genomic_DNA"/>
</dbReference>
<feature type="transmembrane region" description="Helical" evidence="1">
    <location>
        <begin position="12"/>
        <end position="34"/>
    </location>
</feature>
<keyword evidence="1" id="KW-0472">Membrane</keyword>
<dbReference type="Pfam" id="PF06580">
    <property type="entry name" value="His_kinase"/>
    <property type="match status" value="1"/>
</dbReference>
<dbReference type="SUPFAM" id="SSF55874">
    <property type="entry name" value="ATPase domain of HSP90 chaperone/DNA topoisomerase II/histidine kinase"/>
    <property type="match status" value="1"/>
</dbReference>
<reference evidence="3" key="1">
    <citation type="submission" date="2022-01" db="EMBL/GenBank/DDBJ databases">
        <title>Gillisia lutea sp. nov., isolated from marine plastic residues from the Malvarosa beach (Valencia, Spain).</title>
        <authorList>
            <person name="Vidal-Verdu A."/>
            <person name="Molina-Menor E."/>
            <person name="Satari L."/>
            <person name="Pascual J."/>
            <person name="Pereto J."/>
            <person name="Porcar M."/>
        </authorList>
    </citation>
    <scope>NUCLEOTIDE SEQUENCE</scope>
    <source>
        <strain evidence="3">M10.2A</strain>
    </source>
</reference>
<keyword evidence="3" id="KW-0808">Transferase</keyword>
<dbReference type="RefSeq" id="WP_236132528.1">
    <property type="nucleotide sequence ID" value="NZ_JAKGTH010000006.1"/>
</dbReference>
<proteinExistence type="predicted"/>
<evidence type="ECO:0000313" key="4">
    <source>
        <dbReference type="Proteomes" id="UP001179363"/>
    </source>
</evidence>
<dbReference type="InterPro" id="IPR036890">
    <property type="entry name" value="HATPase_C_sf"/>
</dbReference>
<dbReference type="PANTHER" id="PTHR34220">
    <property type="entry name" value="SENSOR HISTIDINE KINASE YPDA"/>
    <property type="match status" value="1"/>
</dbReference>
<feature type="domain" description="Signal transduction histidine kinase internal region" evidence="2">
    <location>
        <begin position="87"/>
        <end position="164"/>
    </location>
</feature>
<evidence type="ECO:0000313" key="3">
    <source>
        <dbReference type="EMBL" id="MCF4100380.1"/>
    </source>
</evidence>
<sequence>MNFTLNSNIWLLIKIIVFLTIVIPLGITTYQIVFLGKESIVFLEGYPSALGFTIIVYYLLLLILGFIWLVVQLKSIVSLKNEKKRNELLHLQSQVNPHFFFNMLNNLYGMVGKDAETAKSLILKLSGLMRYSIYEGEKNQVTLSEEISYLENFIELNKIRYHKQIDIQFDVYVENENEKVLPLMFIILLENAFKHGVENLTENAFIHIKLSSYEKILNFEISNNFDINELPEKNGIGIKNLKRRLELVYSNKHALELSQEDSVFKAFLQLKK</sequence>
<keyword evidence="3" id="KW-0418">Kinase</keyword>
<evidence type="ECO:0000259" key="2">
    <source>
        <dbReference type="Pfam" id="PF06580"/>
    </source>
</evidence>
<dbReference type="PANTHER" id="PTHR34220:SF7">
    <property type="entry name" value="SENSOR HISTIDINE KINASE YPDA"/>
    <property type="match status" value="1"/>
</dbReference>
<evidence type="ECO:0000256" key="1">
    <source>
        <dbReference type="SAM" id="Phobius"/>
    </source>
</evidence>
<keyword evidence="4" id="KW-1185">Reference proteome</keyword>
<dbReference type="GO" id="GO:0016301">
    <property type="term" value="F:kinase activity"/>
    <property type="evidence" value="ECO:0007669"/>
    <property type="project" value="UniProtKB-KW"/>
</dbReference>
<keyword evidence="1" id="KW-1133">Transmembrane helix</keyword>
<dbReference type="Proteomes" id="UP001179363">
    <property type="component" value="Unassembled WGS sequence"/>
</dbReference>
<organism evidence="3 4">
    <name type="scientific">Gillisia lutea</name>
    <dbReference type="NCBI Taxonomy" id="2909668"/>
    <lineage>
        <taxon>Bacteria</taxon>
        <taxon>Pseudomonadati</taxon>
        <taxon>Bacteroidota</taxon>
        <taxon>Flavobacteriia</taxon>
        <taxon>Flavobacteriales</taxon>
        <taxon>Flavobacteriaceae</taxon>
        <taxon>Gillisia</taxon>
    </lineage>
</organism>